<reference evidence="7 8" key="1">
    <citation type="journal article" date="2024" name="Int. J. Syst. Evol. Microbiol.">
        <title>Clostridium omnivorum sp. nov., isolated from anoxic soil under the treatment of reductive soil disinfestation.</title>
        <authorList>
            <person name="Ueki A."/>
            <person name="Tonouchi A."/>
            <person name="Kaku N."/>
            <person name="Honma S."/>
            <person name="Ueki K."/>
        </authorList>
    </citation>
    <scope>NUCLEOTIDE SEQUENCE [LARGE SCALE GENOMIC DNA]</scope>
    <source>
        <strain evidence="7 8">E14</strain>
    </source>
</reference>
<evidence type="ECO:0000313" key="7">
    <source>
        <dbReference type="EMBL" id="GLC32177.1"/>
    </source>
</evidence>
<dbReference type="CDD" id="cd00397">
    <property type="entry name" value="DNA_BRE_C"/>
    <property type="match status" value="1"/>
</dbReference>
<dbReference type="InterPro" id="IPR010998">
    <property type="entry name" value="Integrase_recombinase_N"/>
</dbReference>
<evidence type="ECO:0000256" key="1">
    <source>
        <dbReference type="ARBA" id="ARBA00008857"/>
    </source>
</evidence>
<name>A0ABQ5NAF9_9CLOT</name>
<dbReference type="Pfam" id="PF13102">
    <property type="entry name" value="Phage_int_SAM_5"/>
    <property type="match status" value="1"/>
</dbReference>
<evidence type="ECO:0000256" key="4">
    <source>
        <dbReference type="PROSITE-ProRule" id="PRU01248"/>
    </source>
</evidence>
<dbReference type="PANTHER" id="PTHR30349:SF41">
    <property type="entry name" value="INTEGRASE_RECOMBINASE PROTEIN MJ0367-RELATED"/>
    <property type="match status" value="1"/>
</dbReference>
<protein>
    <submittedName>
        <fullName evidence="7">Tyrosine recombinase XerC</fullName>
    </submittedName>
</protein>
<dbReference type="InterPro" id="IPR013762">
    <property type="entry name" value="Integrase-like_cat_sf"/>
</dbReference>
<feature type="domain" description="Tyr recombinase" evidence="5">
    <location>
        <begin position="119"/>
        <end position="299"/>
    </location>
</feature>
<feature type="domain" description="Core-binding (CB)" evidence="6">
    <location>
        <begin position="16"/>
        <end position="101"/>
    </location>
</feature>
<dbReference type="EMBL" id="BRXR01000001">
    <property type="protein sequence ID" value="GLC32177.1"/>
    <property type="molecule type" value="Genomic_DNA"/>
</dbReference>
<dbReference type="InterPro" id="IPR011010">
    <property type="entry name" value="DNA_brk_join_enz"/>
</dbReference>
<dbReference type="InterPro" id="IPR002104">
    <property type="entry name" value="Integrase_catalytic"/>
</dbReference>
<dbReference type="Pfam" id="PF00589">
    <property type="entry name" value="Phage_integrase"/>
    <property type="match status" value="1"/>
</dbReference>
<dbReference type="InterPro" id="IPR025269">
    <property type="entry name" value="SAM-like_dom"/>
</dbReference>
<keyword evidence="2 4" id="KW-0238">DNA-binding</keyword>
<organism evidence="7 8">
    <name type="scientific">Clostridium omnivorum</name>
    <dbReference type="NCBI Taxonomy" id="1604902"/>
    <lineage>
        <taxon>Bacteria</taxon>
        <taxon>Bacillati</taxon>
        <taxon>Bacillota</taxon>
        <taxon>Clostridia</taxon>
        <taxon>Eubacteriales</taxon>
        <taxon>Clostridiaceae</taxon>
        <taxon>Clostridium</taxon>
    </lineage>
</organism>
<dbReference type="Gene3D" id="1.10.150.130">
    <property type="match status" value="1"/>
</dbReference>
<dbReference type="InterPro" id="IPR044068">
    <property type="entry name" value="CB"/>
</dbReference>
<keyword evidence="8" id="KW-1185">Reference proteome</keyword>
<dbReference type="Gene3D" id="1.10.443.10">
    <property type="entry name" value="Intergrase catalytic core"/>
    <property type="match status" value="1"/>
</dbReference>
<evidence type="ECO:0000313" key="8">
    <source>
        <dbReference type="Proteomes" id="UP001208567"/>
    </source>
</evidence>
<dbReference type="Proteomes" id="UP001208567">
    <property type="component" value="Unassembled WGS sequence"/>
</dbReference>
<dbReference type="PANTHER" id="PTHR30349">
    <property type="entry name" value="PHAGE INTEGRASE-RELATED"/>
    <property type="match status" value="1"/>
</dbReference>
<dbReference type="RefSeq" id="WP_264851486.1">
    <property type="nucleotide sequence ID" value="NZ_BRXR01000001.1"/>
</dbReference>
<comment type="similarity">
    <text evidence="1">Belongs to the 'phage' integrase family.</text>
</comment>
<evidence type="ECO:0000259" key="5">
    <source>
        <dbReference type="PROSITE" id="PS51898"/>
    </source>
</evidence>
<comment type="caution">
    <text evidence="7">The sequence shown here is derived from an EMBL/GenBank/DDBJ whole genome shotgun (WGS) entry which is preliminary data.</text>
</comment>
<keyword evidence="3" id="KW-0233">DNA recombination</keyword>
<evidence type="ECO:0000256" key="3">
    <source>
        <dbReference type="ARBA" id="ARBA00023172"/>
    </source>
</evidence>
<dbReference type="PROSITE" id="PS51898">
    <property type="entry name" value="TYR_RECOMBINASE"/>
    <property type="match status" value="1"/>
</dbReference>
<gene>
    <name evidence="7" type="primary">xerC_1</name>
    <name evidence="7" type="ORF">bsdE14_35870</name>
</gene>
<dbReference type="InterPro" id="IPR050090">
    <property type="entry name" value="Tyrosine_recombinase_XerCD"/>
</dbReference>
<proteinExistence type="inferred from homology"/>
<dbReference type="PROSITE" id="PS51900">
    <property type="entry name" value="CB"/>
    <property type="match status" value="1"/>
</dbReference>
<sequence length="318" mass="37929">MVQRKKIELKREENQITFDRLFDEFIVYQKSKNLRQHTIKHYENTVNSSFYKYIDCKTEVKNITSKTIEGYINFLKSRGNIGDVTINTYLRDIRAILYYAMKEGYLAEYKIKQIKADKEIIETYTDEELIILLKKPDVKKCNFIEFRNWTISNILIGTGMRIQTLVNIKIEDIDLSNDLIYYSHTKNRKNQVVPISSTLKSVLIDYLKYRKGEEEDYLITNIYGEQLKTNLLSQNMCKYHRSRGITKTGLHRYRHTFAKKWILNNGDIFRLQKILGHSSMDIVREYVEMFTEDLQRDFNIFNPLESLSIRKTSIKMRV</sequence>
<evidence type="ECO:0000259" key="6">
    <source>
        <dbReference type="PROSITE" id="PS51900"/>
    </source>
</evidence>
<accession>A0ABQ5NAF9</accession>
<evidence type="ECO:0000256" key="2">
    <source>
        <dbReference type="ARBA" id="ARBA00023125"/>
    </source>
</evidence>
<dbReference type="SUPFAM" id="SSF56349">
    <property type="entry name" value="DNA breaking-rejoining enzymes"/>
    <property type="match status" value="1"/>
</dbReference>